<evidence type="ECO:0000256" key="1">
    <source>
        <dbReference type="SAM" id="Coils"/>
    </source>
</evidence>
<name>I7MKF5_TETTS</name>
<feature type="coiled-coil region" evidence="1">
    <location>
        <begin position="274"/>
        <end position="301"/>
    </location>
</feature>
<sequence>MTSTYQDLDKQCSSDRERLFFLLDALELNLAILKKDIMLTLFSLCAKFQNGKMILNTNFIEELYHNDGINIVDSTFKDSIEKLVQYQAKKNKKVDNSPNDTNEMIDTEIQLKASLNTLFLLIIHMQETNKDDLIKYFEDKKFEEYLMKMIQLSVELFLIPIKKIISLFYLYLKIYLQDTNDSGTKLDDNYYTEDNMNQIDKGPPRLFIQNPTKIEQFYQRNIINQADIALAQIIVVGLLRTMLTTCATNNKYNPTNTTKGIDLNREWESSVIHILQYKDEINLQKEELKKYMDDYNQYIENNKDFPQKDEKESELNKEKSIIKIELDRHRLFTANIISSFILLLAKKFKHNCVWQFSYLIQLITDANGVLVFLKFLTDKFLSINYEIPYILSDKVALMDIAGDTVYKISKLMYITCNNFTEKISQYLIDYQSFFILKKLPQQFTMREVSKYCYKLMKLQIPMFDKRMLKSNQSYVKVISDLFCKVYPNFEPDKFTKIFKEEQKKFMNQADKAMKDEPLRQLYLLEGIRDRKSMLANYCNQDEVRKINTDFNNYHYWKADESKKELKQKLNLDESGIYQDQLKLKKQILNKMWDEVQVPEDFENNYEKWLEDNVWNYYD</sequence>
<dbReference type="KEGG" id="tet:TTHERM_00285630"/>
<evidence type="ECO:0000313" key="4">
    <source>
        <dbReference type="Proteomes" id="UP000009168"/>
    </source>
</evidence>
<dbReference type="RefSeq" id="XP_001018577.3">
    <property type="nucleotide sequence ID" value="XM_001018577.3"/>
</dbReference>
<dbReference type="Proteomes" id="UP000009168">
    <property type="component" value="Unassembled WGS sequence"/>
</dbReference>
<dbReference type="Pfam" id="PF11882">
    <property type="entry name" value="DUF3402"/>
    <property type="match status" value="1"/>
</dbReference>
<dbReference type="EMBL" id="GG662651">
    <property type="protein sequence ID" value="EAR98332.3"/>
    <property type="molecule type" value="Genomic_DNA"/>
</dbReference>
<dbReference type="eggNOG" id="ENOG502SP11">
    <property type="taxonomic scope" value="Eukaryota"/>
</dbReference>
<gene>
    <name evidence="3" type="ORF">TTHERM_00285630</name>
</gene>
<dbReference type="InParanoid" id="I7MKF5"/>
<organism evidence="3 4">
    <name type="scientific">Tetrahymena thermophila (strain SB210)</name>
    <dbReference type="NCBI Taxonomy" id="312017"/>
    <lineage>
        <taxon>Eukaryota</taxon>
        <taxon>Sar</taxon>
        <taxon>Alveolata</taxon>
        <taxon>Ciliophora</taxon>
        <taxon>Intramacronucleata</taxon>
        <taxon>Oligohymenophorea</taxon>
        <taxon>Hymenostomatida</taxon>
        <taxon>Tetrahymenina</taxon>
        <taxon>Tetrahymenidae</taxon>
        <taxon>Tetrahymena</taxon>
    </lineage>
</organism>
<evidence type="ECO:0000259" key="2">
    <source>
        <dbReference type="Pfam" id="PF11882"/>
    </source>
</evidence>
<dbReference type="STRING" id="312017.I7MKF5"/>
<dbReference type="AlphaFoldDB" id="I7MKF5"/>
<keyword evidence="1" id="KW-0175">Coiled coil</keyword>
<proteinExistence type="predicted"/>
<dbReference type="OrthoDB" id="449263at2759"/>
<protein>
    <recommendedName>
        <fullName evidence="2">Far11/STRP C-terminal domain-containing protein</fullName>
    </recommendedName>
</protein>
<dbReference type="GeneID" id="7839490"/>
<reference evidence="4" key="1">
    <citation type="journal article" date="2006" name="PLoS Biol.">
        <title>Macronuclear genome sequence of the ciliate Tetrahymena thermophila, a model eukaryote.</title>
        <authorList>
            <person name="Eisen J.A."/>
            <person name="Coyne R.S."/>
            <person name="Wu M."/>
            <person name="Wu D."/>
            <person name="Thiagarajan M."/>
            <person name="Wortman J.R."/>
            <person name="Badger J.H."/>
            <person name="Ren Q."/>
            <person name="Amedeo P."/>
            <person name="Jones K.M."/>
            <person name="Tallon L.J."/>
            <person name="Delcher A.L."/>
            <person name="Salzberg S.L."/>
            <person name="Silva J.C."/>
            <person name="Haas B.J."/>
            <person name="Majoros W.H."/>
            <person name="Farzad M."/>
            <person name="Carlton J.M."/>
            <person name="Smith R.K. Jr."/>
            <person name="Garg J."/>
            <person name="Pearlman R.E."/>
            <person name="Karrer K.M."/>
            <person name="Sun L."/>
            <person name="Manning G."/>
            <person name="Elde N.C."/>
            <person name="Turkewitz A.P."/>
            <person name="Asai D.J."/>
            <person name="Wilkes D.E."/>
            <person name="Wang Y."/>
            <person name="Cai H."/>
            <person name="Collins K."/>
            <person name="Stewart B.A."/>
            <person name="Lee S.R."/>
            <person name="Wilamowska K."/>
            <person name="Weinberg Z."/>
            <person name="Ruzzo W.L."/>
            <person name="Wloga D."/>
            <person name="Gaertig J."/>
            <person name="Frankel J."/>
            <person name="Tsao C.-C."/>
            <person name="Gorovsky M.A."/>
            <person name="Keeling P.J."/>
            <person name="Waller R.F."/>
            <person name="Patron N.J."/>
            <person name="Cherry J.M."/>
            <person name="Stover N.A."/>
            <person name="Krieger C.J."/>
            <person name="del Toro C."/>
            <person name="Ryder H.F."/>
            <person name="Williamson S.C."/>
            <person name="Barbeau R.A."/>
            <person name="Hamilton E.P."/>
            <person name="Orias E."/>
        </authorList>
    </citation>
    <scope>NUCLEOTIDE SEQUENCE [LARGE SCALE GENOMIC DNA]</scope>
    <source>
        <strain evidence="4">SB210</strain>
    </source>
</reference>
<evidence type="ECO:0000313" key="3">
    <source>
        <dbReference type="EMBL" id="EAR98332.3"/>
    </source>
</evidence>
<feature type="domain" description="Far11/STRP C-terminal" evidence="2">
    <location>
        <begin position="212"/>
        <end position="378"/>
    </location>
</feature>
<dbReference type="InterPro" id="IPR021819">
    <property type="entry name" value="Far11/STRP_C"/>
</dbReference>
<keyword evidence="4" id="KW-1185">Reference proteome</keyword>
<accession>I7MKF5</accession>